<organism evidence="1 2">
    <name type="scientific">Tannerella forsythia (strain ATCC 43037 / JCM 10827 / CCUG 21028 A / KCTC 5666 / FDC 338)</name>
    <name type="common">Bacteroides forsythus</name>
    <dbReference type="NCBI Taxonomy" id="203275"/>
    <lineage>
        <taxon>Bacteria</taxon>
        <taxon>Pseudomonadati</taxon>
        <taxon>Bacteroidota</taxon>
        <taxon>Bacteroidia</taxon>
        <taxon>Bacteroidales</taxon>
        <taxon>Tannerellaceae</taxon>
        <taxon>Tannerella</taxon>
    </lineage>
</organism>
<name>G8UPT1_TANFA</name>
<dbReference type="EMBL" id="CP003191">
    <property type="protein sequence ID" value="AEW22669.1"/>
    <property type="molecule type" value="Genomic_DNA"/>
</dbReference>
<dbReference type="PATRIC" id="fig|203275.8.peg.2586"/>
<keyword evidence="2" id="KW-1185">Reference proteome</keyword>
<evidence type="ECO:0000313" key="2">
    <source>
        <dbReference type="Proteomes" id="UP000005436"/>
    </source>
</evidence>
<dbReference type="HOGENOM" id="CLU_3277867_0_0_10"/>
<reference evidence="2" key="1">
    <citation type="submission" date="2011-12" db="EMBL/GenBank/DDBJ databases">
        <title>Complete sequence of Tannerella forsythia ATCC 43037.</title>
        <authorList>
            <person name="Dewhirst F."/>
            <person name="Tanner A."/>
            <person name="Izard J."/>
            <person name="Brinkac L."/>
            <person name="Durkin A.S."/>
            <person name="Hostetler J."/>
            <person name="Shetty J."/>
            <person name="Torralba M."/>
            <person name="Gill S."/>
            <person name="Nelson K."/>
        </authorList>
    </citation>
    <scope>NUCLEOTIDE SEQUENCE [LARGE SCALE GENOMIC DNA]</scope>
    <source>
        <strain evidence="2">ATCC 43037 / JCM 10827 / CCUG 33226 / KCTC 5666 / FDC 338</strain>
    </source>
</reference>
<dbReference type="KEGG" id="tfo:BFO_3003"/>
<sequence length="41" mass="5119">MLFVYFLDMLRMIHCKYITYRAYVQTACNAFMRIYYGTEYD</sequence>
<evidence type="ECO:0000313" key="1">
    <source>
        <dbReference type="EMBL" id="AEW22669.1"/>
    </source>
</evidence>
<gene>
    <name evidence="1" type="ordered locus">BFO_3003</name>
</gene>
<accession>G8UPT1</accession>
<dbReference type="Proteomes" id="UP000005436">
    <property type="component" value="Chromosome"/>
</dbReference>
<protein>
    <submittedName>
        <fullName evidence="1">Uncharacterized protein</fullName>
    </submittedName>
</protein>
<dbReference type="AlphaFoldDB" id="G8UPT1"/>
<proteinExistence type="predicted"/>